<evidence type="ECO:0000313" key="3">
    <source>
        <dbReference type="EMBL" id="RLP83820.1"/>
    </source>
</evidence>
<dbReference type="EMBL" id="RCUY01000002">
    <property type="protein sequence ID" value="RLP83820.1"/>
    <property type="molecule type" value="Genomic_DNA"/>
</dbReference>
<proteinExistence type="predicted"/>
<sequence>MDFSLLIVAAGWIGAILTVAAYGLLSAGKLAADSPWFQVGNIVGAGMLLISAASNGAWPSAVVNGIWIVIGLQASIMLVRRARQRARSAVSDPMTDALPTITSIGTGTVSVIGEQTDHLDEILPPTVAIPIITQAMLAEEHARRAQTHAHEGTDTGRVTIGV</sequence>
<dbReference type="RefSeq" id="WP_121687478.1">
    <property type="nucleotide sequence ID" value="NZ_RCUY01000002.1"/>
</dbReference>
<dbReference type="Proteomes" id="UP000269438">
    <property type="component" value="Unassembled WGS sequence"/>
</dbReference>
<feature type="transmembrane region" description="Helical" evidence="1">
    <location>
        <begin position="6"/>
        <end position="25"/>
    </location>
</feature>
<evidence type="ECO:0000259" key="2">
    <source>
        <dbReference type="Pfam" id="PF26604"/>
    </source>
</evidence>
<comment type="caution">
    <text evidence="3">The sequence shown here is derived from an EMBL/GenBank/DDBJ whole genome shotgun (WGS) entry which is preliminary data.</text>
</comment>
<reference evidence="3 4" key="1">
    <citation type="submission" date="2018-10" db="EMBL/GenBank/DDBJ databases">
        <authorList>
            <person name="Li J."/>
        </authorList>
    </citation>
    <scope>NUCLEOTIDE SEQUENCE [LARGE SCALE GENOMIC DNA]</scope>
    <source>
        <strain evidence="3 4">JCM 11654</strain>
    </source>
</reference>
<keyword evidence="1" id="KW-0812">Transmembrane</keyword>
<dbReference type="NCBIfam" id="NF047864">
    <property type="entry name" value="CBU_0592_membra"/>
    <property type="match status" value="1"/>
</dbReference>
<dbReference type="InterPro" id="IPR058058">
    <property type="entry name" value="CBU_0592-like"/>
</dbReference>
<name>A0A3L7AWB3_9MICO</name>
<evidence type="ECO:0000256" key="1">
    <source>
        <dbReference type="SAM" id="Phobius"/>
    </source>
</evidence>
<gene>
    <name evidence="3" type="ORF">D9V34_03145</name>
</gene>
<keyword evidence="1" id="KW-1133">Transmembrane helix</keyword>
<organism evidence="3 4">
    <name type="scientific">Mycetocola lacteus</name>
    <dbReference type="NCBI Taxonomy" id="76637"/>
    <lineage>
        <taxon>Bacteria</taxon>
        <taxon>Bacillati</taxon>
        <taxon>Actinomycetota</taxon>
        <taxon>Actinomycetes</taxon>
        <taxon>Micrococcales</taxon>
        <taxon>Microbacteriaceae</taxon>
        <taxon>Mycetocola</taxon>
    </lineage>
</organism>
<feature type="transmembrane region" description="Helical" evidence="1">
    <location>
        <begin position="61"/>
        <end position="79"/>
    </location>
</feature>
<protein>
    <recommendedName>
        <fullName evidence="2">CBU-0592-like domain-containing protein</fullName>
    </recommendedName>
</protein>
<dbReference type="OrthoDB" id="3256397at2"/>
<accession>A0A3L7AWB3</accession>
<evidence type="ECO:0000313" key="4">
    <source>
        <dbReference type="Proteomes" id="UP000269438"/>
    </source>
</evidence>
<keyword evidence="4" id="KW-1185">Reference proteome</keyword>
<feature type="domain" description="CBU-0592-like" evidence="2">
    <location>
        <begin position="9"/>
        <end position="81"/>
    </location>
</feature>
<keyword evidence="1" id="KW-0472">Membrane</keyword>
<dbReference type="Pfam" id="PF26604">
    <property type="entry name" value="CBU_0592"/>
    <property type="match status" value="1"/>
</dbReference>
<dbReference type="AlphaFoldDB" id="A0A3L7AWB3"/>